<dbReference type="OrthoDB" id="2020758at2759"/>
<dbReference type="EMBL" id="NAJP01000028">
    <property type="protein sequence ID" value="TKA41396.1"/>
    <property type="molecule type" value="Genomic_DNA"/>
</dbReference>
<dbReference type="GO" id="GO:0006508">
    <property type="term" value="P:proteolysis"/>
    <property type="evidence" value="ECO:0007669"/>
    <property type="project" value="UniProtKB-KW"/>
</dbReference>
<name>A0A4U0V170_9PEZI</name>
<dbReference type="InterPro" id="IPR018200">
    <property type="entry name" value="USP_CS"/>
</dbReference>
<dbReference type="EC" id="3.4.19.12" evidence="3"/>
<proteinExistence type="inferred from homology"/>
<organism evidence="10 11">
    <name type="scientific">Friedmanniomyces endolithicus</name>
    <dbReference type="NCBI Taxonomy" id="329885"/>
    <lineage>
        <taxon>Eukaryota</taxon>
        <taxon>Fungi</taxon>
        <taxon>Dikarya</taxon>
        <taxon>Ascomycota</taxon>
        <taxon>Pezizomycotina</taxon>
        <taxon>Dothideomycetes</taxon>
        <taxon>Dothideomycetidae</taxon>
        <taxon>Mycosphaerellales</taxon>
        <taxon>Teratosphaeriaceae</taxon>
        <taxon>Friedmanniomyces</taxon>
    </lineage>
</organism>
<comment type="similarity">
    <text evidence="2">Belongs to the peptidase C19 family.</text>
</comment>
<evidence type="ECO:0000256" key="7">
    <source>
        <dbReference type="ARBA" id="ARBA00022807"/>
    </source>
</evidence>
<keyword evidence="7" id="KW-0788">Thiol protease</keyword>
<evidence type="ECO:0000256" key="5">
    <source>
        <dbReference type="ARBA" id="ARBA00022786"/>
    </source>
</evidence>
<protein>
    <recommendedName>
        <fullName evidence="3">ubiquitinyl hydrolase 1</fullName>
        <ecNumber evidence="3">3.4.19.12</ecNumber>
    </recommendedName>
</protein>
<dbReference type="InterPro" id="IPR028889">
    <property type="entry name" value="USP"/>
</dbReference>
<keyword evidence="4" id="KW-0645">Protease</keyword>
<dbReference type="Pfam" id="PF00443">
    <property type="entry name" value="UCH"/>
    <property type="match status" value="1"/>
</dbReference>
<dbReference type="Proteomes" id="UP000310066">
    <property type="component" value="Unassembled WGS sequence"/>
</dbReference>
<accession>A0A4U0V170</accession>
<dbReference type="GO" id="GO:0004843">
    <property type="term" value="F:cysteine-type deubiquitinase activity"/>
    <property type="evidence" value="ECO:0007669"/>
    <property type="project" value="UniProtKB-EC"/>
</dbReference>
<dbReference type="GO" id="GO:0005829">
    <property type="term" value="C:cytosol"/>
    <property type="evidence" value="ECO:0007669"/>
    <property type="project" value="TreeGrafter"/>
</dbReference>
<evidence type="ECO:0000256" key="4">
    <source>
        <dbReference type="ARBA" id="ARBA00022670"/>
    </source>
</evidence>
<evidence type="ECO:0000256" key="6">
    <source>
        <dbReference type="ARBA" id="ARBA00022801"/>
    </source>
</evidence>
<dbReference type="SUPFAM" id="SSF54001">
    <property type="entry name" value="Cysteine proteinases"/>
    <property type="match status" value="1"/>
</dbReference>
<evidence type="ECO:0000256" key="2">
    <source>
        <dbReference type="ARBA" id="ARBA00009085"/>
    </source>
</evidence>
<dbReference type="GO" id="GO:0016579">
    <property type="term" value="P:protein deubiquitination"/>
    <property type="evidence" value="ECO:0007669"/>
    <property type="project" value="InterPro"/>
</dbReference>
<sequence length="680" mass="74812">MDYNHHFQAFHLPGTYPSPGATLGYAILALYLIHQALVYFNCPILSPPELLWNAIVYVIPARLLLDCEKRQQFRNSLTLSQMQAAKSEALRRMLGWSTGALSHQLTGGDGLIRRMSILPTSVQATSDAPPGLGNWDNSCYQNSVLQGLASLGSLASYLQRSGPDAESTSISLRDTMLRLNDAANNGKQLWTPAKLKSMSSWQQQDAQEYFSKIMDELDKEAARSVATKKGSMGLECAVHVSEKDVKANKGPSAVKNPLEGLLAQRVACTRCGFSEGLSMIPFNCLTLPLGSNNAYDLDDCLDEYTKLEEINDVDCPKCTLLRAEGQLGQMISVSVSQVEASESATNPSLSLPPELRVIAAKRLQAIQHALDNDDYADKTMGEVCQIPKKAHVSTTKTRQAVIGRAPRSLTVHVNRSLFDELTGVQRKNYASVRFPMVLNLGSWTLGGGPCEQPMRSMLEDAQNQNTSFRLKAVVTHYGRHENGHYICYRRHPLPAKADTDLNGLEAELEHQEQWWRLSDEDVSAVTESDVLNQGGVFMLFYEREEVTERPLDRSPAPKFMGMVAHGVASVAKEEGSLQEPDVPGVPIGDEVADLREIHEVTPTPVVSQVAQSRHDHDTTRPANEFDSEDARDDSTPKPHQSTRKLPSPPLMRTAYGRRSSRHGSMGDTGFGSPSRAVTAS</sequence>
<dbReference type="InterPro" id="IPR001394">
    <property type="entry name" value="Peptidase_C19_UCH"/>
</dbReference>
<dbReference type="PANTHER" id="PTHR24006:SF888">
    <property type="entry name" value="UBIQUITIN CARBOXYL-TERMINAL HYDROLASE 30"/>
    <property type="match status" value="1"/>
</dbReference>
<dbReference type="InterPro" id="IPR038765">
    <property type="entry name" value="Papain-like_cys_pep_sf"/>
</dbReference>
<reference evidence="10 11" key="1">
    <citation type="submission" date="2017-03" db="EMBL/GenBank/DDBJ databases">
        <title>Genomes of endolithic fungi from Antarctica.</title>
        <authorList>
            <person name="Coleine C."/>
            <person name="Masonjones S."/>
            <person name="Stajich J.E."/>
        </authorList>
    </citation>
    <scope>NUCLEOTIDE SEQUENCE [LARGE SCALE GENOMIC DNA]</scope>
    <source>
        <strain evidence="10 11">CCFEE 5311</strain>
    </source>
</reference>
<dbReference type="GO" id="GO:0005634">
    <property type="term" value="C:nucleus"/>
    <property type="evidence" value="ECO:0007669"/>
    <property type="project" value="TreeGrafter"/>
</dbReference>
<evidence type="ECO:0000313" key="11">
    <source>
        <dbReference type="Proteomes" id="UP000310066"/>
    </source>
</evidence>
<dbReference type="PROSITE" id="PS50235">
    <property type="entry name" value="USP_3"/>
    <property type="match status" value="1"/>
</dbReference>
<gene>
    <name evidence="10" type="ORF">B0A54_06298</name>
</gene>
<evidence type="ECO:0000256" key="3">
    <source>
        <dbReference type="ARBA" id="ARBA00012759"/>
    </source>
</evidence>
<keyword evidence="6" id="KW-0378">Hydrolase</keyword>
<evidence type="ECO:0000256" key="1">
    <source>
        <dbReference type="ARBA" id="ARBA00000707"/>
    </source>
</evidence>
<feature type="region of interest" description="Disordered" evidence="8">
    <location>
        <begin position="600"/>
        <end position="680"/>
    </location>
</feature>
<dbReference type="PANTHER" id="PTHR24006">
    <property type="entry name" value="UBIQUITIN CARBOXYL-TERMINAL HYDROLASE"/>
    <property type="match status" value="1"/>
</dbReference>
<dbReference type="InterPro" id="IPR050164">
    <property type="entry name" value="Peptidase_C19"/>
</dbReference>
<comment type="catalytic activity">
    <reaction evidence="1">
        <text>Thiol-dependent hydrolysis of ester, thioester, amide, peptide and isopeptide bonds formed by the C-terminal Gly of ubiquitin (a 76-residue protein attached to proteins as an intracellular targeting signal).</text>
        <dbReference type="EC" id="3.4.19.12"/>
    </reaction>
</comment>
<dbReference type="CDD" id="cd02662">
    <property type="entry name" value="Peptidase_C19F"/>
    <property type="match status" value="1"/>
</dbReference>
<dbReference type="Gene3D" id="3.90.70.10">
    <property type="entry name" value="Cysteine proteinases"/>
    <property type="match status" value="1"/>
</dbReference>
<evidence type="ECO:0000313" key="10">
    <source>
        <dbReference type="EMBL" id="TKA41396.1"/>
    </source>
</evidence>
<keyword evidence="5" id="KW-0833">Ubl conjugation pathway</keyword>
<comment type="caution">
    <text evidence="10">The sequence shown here is derived from an EMBL/GenBank/DDBJ whole genome shotgun (WGS) entry which is preliminary data.</text>
</comment>
<dbReference type="PROSITE" id="PS00973">
    <property type="entry name" value="USP_2"/>
    <property type="match status" value="1"/>
</dbReference>
<feature type="domain" description="USP" evidence="9">
    <location>
        <begin position="130"/>
        <end position="544"/>
    </location>
</feature>
<evidence type="ECO:0000256" key="8">
    <source>
        <dbReference type="SAM" id="MobiDB-lite"/>
    </source>
</evidence>
<dbReference type="AlphaFoldDB" id="A0A4U0V170"/>
<evidence type="ECO:0000259" key="9">
    <source>
        <dbReference type="PROSITE" id="PS50235"/>
    </source>
</evidence>
<dbReference type="STRING" id="329885.A0A4U0V170"/>